<feature type="compositionally biased region" description="Basic and acidic residues" evidence="1">
    <location>
        <begin position="87"/>
        <end position="98"/>
    </location>
</feature>
<dbReference type="PANTHER" id="PTHR14911:SF13">
    <property type="entry name" value="TRNA (GUANINE(6)-N2)-METHYLTRANSFERASE THUMP3"/>
    <property type="match status" value="1"/>
</dbReference>
<dbReference type="EMBL" id="LODT01000011">
    <property type="protein sequence ID" value="KYR01074.1"/>
    <property type="molecule type" value="Genomic_DNA"/>
</dbReference>
<keyword evidence="3" id="KW-0808">Transferase</keyword>
<name>A0A152A4D4_TIELA</name>
<protein>
    <submittedName>
        <fullName evidence="3">Putative RNA methylase domain-containing protein</fullName>
    </submittedName>
</protein>
<gene>
    <name evidence="3" type="ORF">DLAC_02169</name>
</gene>
<accession>A0A152A4D4</accession>
<comment type="caution">
    <text evidence="3">The sequence shown here is derived from an EMBL/GenBank/DDBJ whole genome shotgun (WGS) entry which is preliminary data.</text>
</comment>
<dbReference type="Pfam" id="PF01170">
    <property type="entry name" value="UPF0020"/>
    <property type="match status" value="1"/>
</dbReference>
<proteinExistence type="predicted"/>
<dbReference type="OrthoDB" id="416496at2759"/>
<keyword evidence="3" id="KW-0489">Methyltransferase</keyword>
<feature type="compositionally biased region" description="Low complexity" evidence="1">
    <location>
        <begin position="66"/>
        <end position="82"/>
    </location>
</feature>
<evidence type="ECO:0000256" key="1">
    <source>
        <dbReference type="SAM" id="MobiDB-lite"/>
    </source>
</evidence>
<dbReference type="PANTHER" id="PTHR14911">
    <property type="entry name" value="THUMP DOMAIN-CONTAINING"/>
    <property type="match status" value="1"/>
</dbReference>
<dbReference type="AlphaFoldDB" id="A0A152A4D4"/>
<dbReference type="InterPro" id="IPR029063">
    <property type="entry name" value="SAM-dependent_MTases_sf"/>
</dbReference>
<dbReference type="GO" id="GO:0030488">
    <property type="term" value="P:tRNA methylation"/>
    <property type="evidence" value="ECO:0007669"/>
    <property type="project" value="TreeGrafter"/>
</dbReference>
<evidence type="ECO:0000313" key="3">
    <source>
        <dbReference type="EMBL" id="KYR01074.1"/>
    </source>
</evidence>
<dbReference type="GO" id="GO:0016423">
    <property type="term" value="F:tRNA (guanine) methyltransferase activity"/>
    <property type="evidence" value="ECO:0007669"/>
    <property type="project" value="TreeGrafter"/>
</dbReference>
<feature type="region of interest" description="Disordered" evidence="1">
    <location>
        <begin position="66"/>
        <end position="98"/>
    </location>
</feature>
<reference evidence="3 4" key="1">
    <citation type="submission" date="2015-12" db="EMBL/GenBank/DDBJ databases">
        <title>Dictyostelia acquired genes for synthesis and detection of signals that induce cell-type specialization by lateral gene transfer from prokaryotes.</title>
        <authorList>
            <person name="Gloeckner G."/>
            <person name="Schaap P."/>
        </authorList>
    </citation>
    <scope>NUCLEOTIDE SEQUENCE [LARGE SCALE GENOMIC DNA]</scope>
    <source>
        <strain evidence="3 4">TK</strain>
    </source>
</reference>
<dbReference type="InterPro" id="IPR000241">
    <property type="entry name" value="RlmKL-like_Mtase"/>
</dbReference>
<keyword evidence="4" id="KW-1185">Reference proteome</keyword>
<dbReference type="GO" id="GO:0043527">
    <property type="term" value="C:tRNA methyltransferase complex"/>
    <property type="evidence" value="ECO:0007669"/>
    <property type="project" value="UniProtKB-ARBA"/>
</dbReference>
<dbReference type="Proteomes" id="UP000076078">
    <property type="component" value="Unassembled WGS sequence"/>
</dbReference>
<dbReference type="CDD" id="cd11715">
    <property type="entry name" value="THUMP_AdoMetMT"/>
    <property type="match status" value="1"/>
</dbReference>
<dbReference type="Gene3D" id="3.40.50.150">
    <property type="entry name" value="Vaccinia Virus protein VP39"/>
    <property type="match status" value="1"/>
</dbReference>
<feature type="domain" description="Ribosomal RNA large subunit methyltransferase K/L-like methyltransferase" evidence="2">
    <location>
        <begin position="281"/>
        <end position="403"/>
    </location>
</feature>
<evidence type="ECO:0000313" key="4">
    <source>
        <dbReference type="Proteomes" id="UP000076078"/>
    </source>
</evidence>
<dbReference type="InParanoid" id="A0A152A4D4"/>
<organism evidence="3 4">
    <name type="scientific">Tieghemostelium lacteum</name>
    <name type="common">Slime mold</name>
    <name type="synonym">Dictyostelium lacteum</name>
    <dbReference type="NCBI Taxonomy" id="361077"/>
    <lineage>
        <taxon>Eukaryota</taxon>
        <taxon>Amoebozoa</taxon>
        <taxon>Evosea</taxon>
        <taxon>Eumycetozoa</taxon>
        <taxon>Dictyostelia</taxon>
        <taxon>Dictyosteliales</taxon>
        <taxon>Raperosteliaceae</taxon>
        <taxon>Tieghemostelium</taxon>
    </lineage>
</organism>
<dbReference type="OMA" id="DPLCHNG"/>
<dbReference type="STRING" id="361077.A0A152A4D4"/>
<sequence length="545" mass="62362">MKQLLDIKKLSFYITVSPKFENILKNEIKRIFKSNSLLIPKFGKKEAGSVSFEVGIDTDYYNTTTPTTTTTTQKQTNSTLQQVTSRGEGHNRDSENTIKNDAHHTSLGVISKYLWSLSSCTRLAESIRIRISDRINCRNFNELEQSLSAVPWLEFFPSSTEVPLISVSCTKSKLYHSNAVKERIQKYFQHHVLPEIRQYQVSVASKHRKKLKKQLRKLSVTSSVDPDVALENSQTGPEIEVQPPQTKLYVRLDEDQLQLTIDATSVDNVMLHKRIQNKHVTEAPIRETLAYAALSLAQVVSPHNQNSFWDAFMGSGGILQEAVSCVSTSSEGKVLPNSQNTGTRVFQYQYFPWHLSEQFNEYQQNLKPKIPTKRVNNRFFIGSDISDRALDSTRFNLTQEGYQPKTMPSDDSNDIESVITDDDYLLLQSGDFQKVYKNIELISKRYQTPFTILSNLPYGHRILHQDPKHQTMKISDKLVDLFKRFGTMLKNSDESVLKHVYVINGNPKFKELTGVKWIEIESFKNGGIDVQLLQFQRESKDTTSN</sequence>
<dbReference type="Gene3D" id="3.30.2130.30">
    <property type="match status" value="1"/>
</dbReference>
<dbReference type="SUPFAM" id="SSF53335">
    <property type="entry name" value="S-adenosyl-L-methionine-dependent methyltransferases"/>
    <property type="match status" value="1"/>
</dbReference>
<evidence type="ECO:0000259" key="2">
    <source>
        <dbReference type="Pfam" id="PF01170"/>
    </source>
</evidence>